<sequence length="86" mass="9540">MTTNPYYKLINGEPMISPAGLALLLDLPVEEVLAEYERQGKGAASGVLRMPAEWRRRGVRVRKETQAALGYEAGMKECIDYLASKP</sequence>
<protein>
    <submittedName>
        <fullName evidence="1">Uncharacterized protein</fullName>
    </submittedName>
</protein>
<dbReference type="AlphaFoldDB" id="A0A1I5ESW9"/>
<evidence type="ECO:0000313" key="1">
    <source>
        <dbReference type="EMBL" id="SFO14625.1"/>
    </source>
</evidence>
<proteinExistence type="predicted"/>
<dbReference type="STRING" id="1993.SAMN04489713_104270"/>
<dbReference type="RefSeq" id="WP_075021093.1">
    <property type="nucleotide sequence ID" value="NZ_FOVH01000004.1"/>
</dbReference>
<keyword evidence="2" id="KW-1185">Reference proteome</keyword>
<dbReference type="InParanoid" id="A0A1I5ESW9"/>
<name>A0A1I5ESW9_9ACTN</name>
<reference evidence="1 2" key="1">
    <citation type="submission" date="2016-10" db="EMBL/GenBank/DDBJ databases">
        <authorList>
            <person name="de Groot N.N."/>
        </authorList>
    </citation>
    <scope>NUCLEOTIDE SEQUENCE [LARGE SCALE GENOMIC DNA]</scope>
    <source>
        <strain evidence="1 2">DSM 43067</strain>
    </source>
</reference>
<dbReference type="Proteomes" id="UP000183413">
    <property type="component" value="Unassembled WGS sequence"/>
</dbReference>
<dbReference type="EMBL" id="FOVH01000004">
    <property type="protein sequence ID" value="SFO14625.1"/>
    <property type="molecule type" value="Genomic_DNA"/>
</dbReference>
<gene>
    <name evidence="1" type="ORF">SAMN04489713_104270</name>
</gene>
<accession>A0A1I5ESW9</accession>
<organism evidence="1 2">
    <name type="scientific">Actinomadura madurae</name>
    <dbReference type="NCBI Taxonomy" id="1993"/>
    <lineage>
        <taxon>Bacteria</taxon>
        <taxon>Bacillati</taxon>
        <taxon>Actinomycetota</taxon>
        <taxon>Actinomycetes</taxon>
        <taxon>Streptosporangiales</taxon>
        <taxon>Thermomonosporaceae</taxon>
        <taxon>Actinomadura</taxon>
    </lineage>
</organism>
<evidence type="ECO:0000313" key="2">
    <source>
        <dbReference type="Proteomes" id="UP000183413"/>
    </source>
</evidence>